<dbReference type="Pfam" id="PF00535">
    <property type="entry name" value="Glycos_transf_2"/>
    <property type="match status" value="1"/>
</dbReference>
<accession>A0A2V2MZG2</accession>
<evidence type="ECO:0000256" key="7">
    <source>
        <dbReference type="ARBA" id="ARBA00023136"/>
    </source>
</evidence>
<keyword evidence="3" id="KW-0328">Glycosyltransferase</keyword>
<evidence type="ECO:0000256" key="6">
    <source>
        <dbReference type="ARBA" id="ARBA00022989"/>
    </source>
</evidence>
<keyword evidence="4 9" id="KW-0808">Transferase</keyword>
<evidence type="ECO:0000313" key="9">
    <source>
        <dbReference type="EMBL" id="PWR71725.1"/>
    </source>
</evidence>
<evidence type="ECO:0000256" key="3">
    <source>
        <dbReference type="ARBA" id="ARBA00022676"/>
    </source>
</evidence>
<dbReference type="InterPro" id="IPR035518">
    <property type="entry name" value="DPG_synthase"/>
</dbReference>
<dbReference type="GO" id="GO:0012505">
    <property type="term" value="C:endomembrane system"/>
    <property type="evidence" value="ECO:0007669"/>
    <property type="project" value="UniProtKB-SubCell"/>
</dbReference>
<dbReference type="CDD" id="cd04188">
    <property type="entry name" value="DPG_synthase"/>
    <property type="match status" value="1"/>
</dbReference>
<dbReference type="Proteomes" id="UP000245657">
    <property type="component" value="Unassembled WGS sequence"/>
</dbReference>
<dbReference type="GO" id="GO:0016757">
    <property type="term" value="F:glycosyltransferase activity"/>
    <property type="evidence" value="ECO:0007669"/>
    <property type="project" value="UniProtKB-KW"/>
</dbReference>
<proteinExistence type="inferred from homology"/>
<reference evidence="9 10" key="1">
    <citation type="submission" date="2018-05" db="EMBL/GenBank/DDBJ databases">
        <title>Draft genome of Methanospirillum lacunae Ki8-1.</title>
        <authorList>
            <person name="Dueholm M.S."/>
            <person name="Nielsen P.H."/>
            <person name="Bakmann L.F."/>
            <person name="Otzen D.E."/>
        </authorList>
    </citation>
    <scope>NUCLEOTIDE SEQUENCE [LARGE SCALE GENOMIC DNA]</scope>
    <source>
        <strain evidence="9 10">Ki8-1</strain>
    </source>
</reference>
<keyword evidence="7" id="KW-0472">Membrane</keyword>
<dbReference type="OrthoDB" id="351177at2157"/>
<dbReference type="PANTHER" id="PTHR10859">
    <property type="entry name" value="GLYCOSYL TRANSFERASE"/>
    <property type="match status" value="1"/>
</dbReference>
<dbReference type="EMBL" id="QGMY01000008">
    <property type="protein sequence ID" value="PWR71725.1"/>
    <property type="molecule type" value="Genomic_DNA"/>
</dbReference>
<evidence type="ECO:0000256" key="2">
    <source>
        <dbReference type="ARBA" id="ARBA00006739"/>
    </source>
</evidence>
<keyword evidence="5" id="KW-0812">Transmembrane</keyword>
<gene>
    <name evidence="9" type="ORF">DK846_11720</name>
</gene>
<evidence type="ECO:0000256" key="5">
    <source>
        <dbReference type="ARBA" id="ARBA00022692"/>
    </source>
</evidence>
<organism evidence="9 10">
    <name type="scientific">Methanospirillum lacunae</name>
    <dbReference type="NCBI Taxonomy" id="668570"/>
    <lineage>
        <taxon>Archaea</taxon>
        <taxon>Methanobacteriati</taxon>
        <taxon>Methanobacteriota</taxon>
        <taxon>Stenosarchaea group</taxon>
        <taxon>Methanomicrobia</taxon>
        <taxon>Methanomicrobiales</taxon>
        <taxon>Methanospirillaceae</taxon>
        <taxon>Methanospirillum</taxon>
    </lineage>
</organism>
<dbReference type="InterPro" id="IPR029044">
    <property type="entry name" value="Nucleotide-diphossugar_trans"/>
</dbReference>
<evidence type="ECO:0000256" key="4">
    <source>
        <dbReference type="ARBA" id="ARBA00022679"/>
    </source>
</evidence>
<comment type="subcellular location">
    <subcellularLocation>
        <location evidence="1">Endomembrane system</location>
    </subcellularLocation>
</comment>
<evidence type="ECO:0000256" key="1">
    <source>
        <dbReference type="ARBA" id="ARBA00004308"/>
    </source>
</evidence>
<evidence type="ECO:0000313" key="10">
    <source>
        <dbReference type="Proteomes" id="UP000245657"/>
    </source>
</evidence>
<dbReference type="InterPro" id="IPR001173">
    <property type="entry name" value="Glyco_trans_2-like"/>
</dbReference>
<dbReference type="AlphaFoldDB" id="A0A2V2MZG2"/>
<name>A0A2V2MZG2_9EURY</name>
<sequence length="236" mass="26856">MIQSFISVVIPVYNDLPALKEAVPLTLKMMDDVFSGFEIIIAEDASTDGSTECAASWQEKDSRIIHLHRDQRLGRGSALTTAALQAKGDIFCYFDVDLATDMSYLPQLIRAVTDGADIATGSRLLSDSNITRSLGREVKSRGYNWLVRFILRSRLKDHQCGFKAFNKDKLLSLLPEIKDTHWFWDTEVLVRAQRKGYVIEEIPVIWREGPGTTVKSQDIWKMGRSILNLWWKLHVP</sequence>
<keyword evidence="10" id="KW-1185">Reference proteome</keyword>
<protein>
    <submittedName>
        <fullName evidence="9">Glycosyl transferase</fullName>
    </submittedName>
</protein>
<dbReference type="GO" id="GO:0006487">
    <property type="term" value="P:protein N-linked glycosylation"/>
    <property type="evidence" value="ECO:0007669"/>
    <property type="project" value="TreeGrafter"/>
</dbReference>
<evidence type="ECO:0000259" key="8">
    <source>
        <dbReference type="Pfam" id="PF00535"/>
    </source>
</evidence>
<keyword evidence="6" id="KW-1133">Transmembrane helix</keyword>
<feature type="domain" description="Glycosyltransferase 2-like" evidence="8">
    <location>
        <begin position="7"/>
        <end position="169"/>
    </location>
</feature>
<dbReference type="SUPFAM" id="SSF53448">
    <property type="entry name" value="Nucleotide-diphospho-sugar transferases"/>
    <property type="match status" value="1"/>
</dbReference>
<dbReference type="Gene3D" id="3.90.550.10">
    <property type="entry name" value="Spore Coat Polysaccharide Biosynthesis Protein SpsA, Chain A"/>
    <property type="match status" value="1"/>
</dbReference>
<comment type="caution">
    <text evidence="9">The sequence shown here is derived from an EMBL/GenBank/DDBJ whole genome shotgun (WGS) entry which is preliminary data.</text>
</comment>
<dbReference type="PANTHER" id="PTHR10859:SF105">
    <property type="entry name" value="DOLICHYL-PHOSPHATE BETA-D-MANNOSYLTRANSFERASE"/>
    <property type="match status" value="1"/>
</dbReference>
<comment type="similarity">
    <text evidence="2">Belongs to the glycosyltransferase 2 family.</text>
</comment>